<evidence type="ECO:0000313" key="3">
    <source>
        <dbReference type="Proteomes" id="UP000000643"/>
    </source>
</evidence>
<organism evidence="2 3">
    <name type="scientific">Bartonella bacilliformis (strain ATCC 35685 / KC583 / Herrer 020/F12,63)</name>
    <dbReference type="NCBI Taxonomy" id="360095"/>
    <lineage>
        <taxon>Bacteria</taxon>
        <taxon>Pseudomonadati</taxon>
        <taxon>Pseudomonadota</taxon>
        <taxon>Alphaproteobacteria</taxon>
        <taxon>Hyphomicrobiales</taxon>
        <taxon>Bartonellaceae</taxon>
        <taxon>Bartonella</taxon>
    </lineage>
</organism>
<keyword evidence="1" id="KW-0812">Transmembrane</keyword>
<name>A1URN0_BARBK</name>
<proteinExistence type="predicted"/>
<feature type="transmembrane region" description="Helical" evidence="1">
    <location>
        <begin position="12"/>
        <end position="31"/>
    </location>
</feature>
<protein>
    <submittedName>
        <fullName evidence="2">Uncharacterized protein</fullName>
    </submittedName>
</protein>
<dbReference type="AlphaFoldDB" id="A1URN0"/>
<dbReference type="Proteomes" id="UP000000643">
    <property type="component" value="Chromosome"/>
</dbReference>
<dbReference type="KEGG" id="bbk:BARBAKC583_0313"/>
<sequence>MRKNNFAKGKTFSETMLVLFLGFIFIEGVCYEKKFNNKGK</sequence>
<accession>A1URN0</accession>
<keyword evidence="1" id="KW-1133">Transmembrane helix</keyword>
<dbReference type="STRING" id="360095.BARBAKC583_0313"/>
<reference evidence="2 3" key="1">
    <citation type="submission" date="2006-12" db="EMBL/GenBank/DDBJ databases">
        <authorList>
            <person name="Hendrix L."/>
            <person name="Mohamoud Y."/>
            <person name="Radune D."/>
            <person name="Shvartsbeyn A."/>
            <person name="Daugherty S."/>
            <person name="Dodson R."/>
            <person name="Durkin A.S."/>
            <person name="Harkins D."/>
            <person name="Huot H."/>
            <person name="Kothari S.P."/>
            <person name="Madupu R."/>
            <person name="Li J."/>
            <person name="Nelson W.C."/>
            <person name="Shrivastava S."/>
            <person name="Giglio M.G."/>
            <person name="Haft D."/>
            <person name="Selengut J."/>
            <person name="Fraser-Ligget C."/>
            <person name="Seshadri R."/>
        </authorList>
    </citation>
    <scope>NUCLEOTIDE SEQUENCE [LARGE SCALE GENOMIC DNA]</scope>
    <source>
        <strain evidence="3">ATCC 35685 / NCTC 12138 / KC583</strain>
    </source>
</reference>
<keyword evidence="1" id="KW-0472">Membrane</keyword>
<evidence type="ECO:0000256" key="1">
    <source>
        <dbReference type="SAM" id="Phobius"/>
    </source>
</evidence>
<evidence type="ECO:0000313" key="2">
    <source>
        <dbReference type="EMBL" id="ABM45017.1"/>
    </source>
</evidence>
<dbReference type="HOGENOM" id="CLU_3285495_0_0_5"/>
<gene>
    <name evidence="2" type="ordered locus">BARBAKC583_0313</name>
</gene>
<dbReference type="EMBL" id="CP000524">
    <property type="protein sequence ID" value="ABM45017.1"/>
    <property type="molecule type" value="Genomic_DNA"/>
</dbReference>